<evidence type="ECO:0000256" key="1">
    <source>
        <dbReference type="SAM" id="MobiDB-lite"/>
    </source>
</evidence>
<accession>A0A934ISF9</accession>
<evidence type="ECO:0000313" key="2">
    <source>
        <dbReference type="EMBL" id="MBJ3785948.1"/>
    </source>
</evidence>
<evidence type="ECO:0000313" key="3">
    <source>
        <dbReference type="Proteomes" id="UP000602124"/>
    </source>
</evidence>
<name>A0A934ISF9_9HYPH</name>
<proteinExistence type="predicted"/>
<comment type="caution">
    <text evidence="2">The sequence shown here is derived from an EMBL/GenBank/DDBJ whole genome shotgun (WGS) entry which is preliminary data.</text>
</comment>
<protein>
    <submittedName>
        <fullName evidence="2">Uncharacterized protein</fullName>
    </submittedName>
</protein>
<sequence>METASDHTSQRRQAIVTALTAELERQAQSGASRIDVEALATAVDGALDPAPPASEGKRPSELNATNDD</sequence>
<reference evidence="2" key="1">
    <citation type="submission" date="2020-12" db="EMBL/GenBank/DDBJ databases">
        <title>Devosia sp. MSA67 isolated from Mo River.</title>
        <authorList>
            <person name="Ma F."/>
            <person name="Zi Z."/>
        </authorList>
    </citation>
    <scope>NUCLEOTIDE SEQUENCE</scope>
    <source>
        <strain evidence="2">MSA67</strain>
    </source>
</reference>
<dbReference type="Proteomes" id="UP000602124">
    <property type="component" value="Unassembled WGS sequence"/>
</dbReference>
<feature type="region of interest" description="Disordered" evidence="1">
    <location>
        <begin position="45"/>
        <end position="68"/>
    </location>
</feature>
<dbReference type="EMBL" id="JAEKMH010000003">
    <property type="protein sequence ID" value="MBJ3785948.1"/>
    <property type="molecule type" value="Genomic_DNA"/>
</dbReference>
<keyword evidence="3" id="KW-1185">Reference proteome</keyword>
<organism evidence="2 3">
    <name type="scientific">Devosia sediminis</name>
    <dbReference type="NCBI Taxonomy" id="2798801"/>
    <lineage>
        <taxon>Bacteria</taxon>
        <taxon>Pseudomonadati</taxon>
        <taxon>Pseudomonadota</taxon>
        <taxon>Alphaproteobacteria</taxon>
        <taxon>Hyphomicrobiales</taxon>
        <taxon>Devosiaceae</taxon>
        <taxon>Devosia</taxon>
    </lineage>
</organism>
<dbReference type="RefSeq" id="WP_198877165.1">
    <property type="nucleotide sequence ID" value="NZ_JAEKMH010000003.1"/>
</dbReference>
<gene>
    <name evidence="2" type="ORF">JEQ47_14570</name>
</gene>
<dbReference type="AlphaFoldDB" id="A0A934ISF9"/>